<dbReference type="PANTHER" id="PTHR31157:SF1">
    <property type="entry name" value="SCP DOMAIN-CONTAINING PROTEIN"/>
    <property type="match status" value="1"/>
</dbReference>
<dbReference type="EMBL" id="CP016793">
    <property type="protein sequence ID" value="ANZ38310.1"/>
    <property type="molecule type" value="Genomic_DNA"/>
</dbReference>
<feature type="compositionally biased region" description="Low complexity" evidence="1">
    <location>
        <begin position="67"/>
        <end position="110"/>
    </location>
</feature>
<sequence>MVRSRAVSARSLLLGLLIGATGVGGLAVSGTSPLGISFNTAAQQENTDAATQFGSGSVAAPGRQTLDGTPVPGTATPPSSSSAPTTSSTTATPSSTSSSSAAPTTTTTTPPEAPKPPDPPKPPTGDKTPEQAVLALVNDARAAKGCKALVIDDRVTTAAQAHSTDMASRKYFSHDTPEGVDFAERMKAAGYPKPGGENIAQGYRTPEQVMQGWMNSSGHRANIENCKFTTMGVGLDTRGFYWTQNFGF</sequence>
<gene>
    <name evidence="3" type="ORF">BBK82_21815</name>
</gene>
<feature type="compositionally biased region" description="Pro residues" evidence="1">
    <location>
        <begin position="111"/>
        <end position="123"/>
    </location>
</feature>
<dbReference type="CDD" id="cd05379">
    <property type="entry name" value="CAP_bacterial"/>
    <property type="match status" value="1"/>
</dbReference>
<dbReference type="PANTHER" id="PTHR31157">
    <property type="entry name" value="SCP DOMAIN-CONTAINING PROTEIN"/>
    <property type="match status" value="1"/>
</dbReference>
<evidence type="ECO:0000259" key="2">
    <source>
        <dbReference type="Pfam" id="PF00188"/>
    </source>
</evidence>
<dbReference type="AlphaFoldDB" id="A0A1B2HKU0"/>
<evidence type="ECO:0000256" key="1">
    <source>
        <dbReference type="SAM" id="MobiDB-lite"/>
    </source>
</evidence>
<dbReference type="InterPro" id="IPR035940">
    <property type="entry name" value="CAP_sf"/>
</dbReference>
<reference evidence="3 4" key="1">
    <citation type="submission" date="2016-07" db="EMBL/GenBank/DDBJ databases">
        <title>Complete genome sequence of the Lentzea guizhouensis DHS C013.</title>
        <authorList>
            <person name="Cao C."/>
        </authorList>
    </citation>
    <scope>NUCLEOTIDE SEQUENCE [LARGE SCALE GENOMIC DNA]</scope>
    <source>
        <strain evidence="3 4">DHS C013</strain>
    </source>
</reference>
<name>A0A1B2HKU0_9PSEU</name>
<dbReference type="SUPFAM" id="SSF55797">
    <property type="entry name" value="PR-1-like"/>
    <property type="match status" value="1"/>
</dbReference>
<accession>A0A1B2HKU0</accession>
<dbReference type="InterPro" id="IPR014044">
    <property type="entry name" value="CAP_dom"/>
</dbReference>
<evidence type="ECO:0000313" key="3">
    <source>
        <dbReference type="EMBL" id="ANZ38310.1"/>
    </source>
</evidence>
<dbReference type="STRING" id="1586287.BBK82_21815"/>
<dbReference type="KEGG" id="led:BBK82_21815"/>
<evidence type="ECO:0000313" key="4">
    <source>
        <dbReference type="Proteomes" id="UP000093053"/>
    </source>
</evidence>
<protein>
    <recommendedName>
        <fullName evidence="2">SCP domain-containing protein</fullName>
    </recommendedName>
</protein>
<feature type="region of interest" description="Disordered" evidence="1">
    <location>
        <begin position="52"/>
        <end position="128"/>
    </location>
</feature>
<dbReference type="Gene3D" id="3.40.33.10">
    <property type="entry name" value="CAP"/>
    <property type="match status" value="1"/>
</dbReference>
<proteinExistence type="predicted"/>
<keyword evidence="4" id="KW-1185">Reference proteome</keyword>
<feature type="domain" description="SCP" evidence="2">
    <location>
        <begin position="134"/>
        <end position="246"/>
    </location>
</feature>
<dbReference type="OrthoDB" id="8611574at2"/>
<dbReference type="Proteomes" id="UP000093053">
    <property type="component" value="Chromosome"/>
</dbReference>
<dbReference type="Pfam" id="PF00188">
    <property type="entry name" value="CAP"/>
    <property type="match status" value="1"/>
</dbReference>
<organism evidence="3 4">
    <name type="scientific">Lentzea guizhouensis</name>
    <dbReference type="NCBI Taxonomy" id="1586287"/>
    <lineage>
        <taxon>Bacteria</taxon>
        <taxon>Bacillati</taxon>
        <taxon>Actinomycetota</taxon>
        <taxon>Actinomycetes</taxon>
        <taxon>Pseudonocardiales</taxon>
        <taxon>Pseudonocardiaceae</taxon>
        <taxon>Lentzea</taxon>
    </lineage>
</organism>